<gene>
    <name evidence="1" type="ORF">JD108_15880</name>
    <name evidence="2" type="ORF">JD108_16410</name>
    <name evidence="3" type="ORF">KDJ56_15825</name>
    <name evidence="4" type="ORF">KDJ56_16355</name>
</gene>
<sequence length="305" mass="36034">MQVYALLFENIPAHCDAFRSILGDLTERVKTDPVCITYEEYEQGDYRLFRFQSWCREEYNAETIDWARAFIALAVAEWVLRVKEPEVMEEMAADLMEAELLEEEWPSVLPFIHRLCLEQDFTESALHMSTRKAKVYRKVFDYFEDERQLNVLGFVRFRLQEHWNDLFELVETGLDDYLEDQQYQEFVDLLRYFVADQETKQEVVHVVPSVDKPFHLYDKQGNRIFLEQLDAILCVEEQRCREEDYLVSALVTLAPERIILHLGEDRLPLIQTVRSIFEARTVTCHSCSLCLSGRRILDGNKPTPL</sequence>
<evidence type="ECO:0000313" key="1">
    <source>
        <dbReference type="EMBL" id="QQE73370.1"/>
    </source>
</evidence>
<accession>A0A7T5EIW3</accession>
<reference evidence="2 5" key="1">
    <citation type="submission" date="2020-12" db="EMBL/GenBank/DDBJ databases">
        <title>strain FJAT-54423T represents a novel species of the genus Brevibacillus.</title>
        <authorList>
            <person name="Tang R."/>
        </authorList>
    </citation>
    <scope>NUCLEOTIDE SEQUENCE [LARGE SCALE GENOMIC DNA]</scope>
    <source>
        <strain evidence="2 5">FJAT-54423</strain>
    </source>
</reference>
<dbReference type="EMBL" id="CP066308">
    <property type="protein sequence ID" value="QQE73462.1"/>
    <property type="molecule type" value="Genomic_DNA"/>
</dbReference>
<keyword evidence="6" id="KW-1185">Reference proteome</keyword>
<organism evidence="2 5">
    <name type="scientific">Brevibacillus composti</name>
    <dbReference type="NCBI Taxonomy" id="2796470"/>
    <lineage>
        <taxon>Bacteria</taxon>
        <taxon>Bacillati</taxon>
        <taxon>Bacillota</taxon>
        <taxon>Bacilli</taxon>
        <taxon>Bacillales</taxon>
        <taxon>Paenibacillaceae</taxon>
        <taxon>Brevibacillus</taxon>
    </lineage>
</organism>
<reference evidence="3" key="2">
    <citation type="submission" date="2021-04" db="EMBL/GenBank/DDBJ databases">
        <title>Brevibacillus composti FJAT-54423, complete genome.</title>
        <authorList>
            <person name="Tang R."/>
        </authorList>
    </citation>
    <scope>NUCLEOTIDE SEQUENCE</scope>
    <source>
        <strain evidence="3">FJAT-54424</strain>
    </source>
</reference>
<dbReference type="EMBL" id="CP073708">
    <property type="protein sequence ID" value="QUO40451.1"/>
    <property type="molecule type" value="Genomic_DNA"/>
</dbReference>
<proteinExistence type="predicted"/>
<dbReference type="Proteomes" id="UP000595847">
    <property type="component" value="Chromosome"/>
</dbReference>
<dbReference type="AlphaFoldDB" id="A0A7T5EIW3"/>
<dbReference type="EMBL" id="CP066308">
    <property type="protein sequence ID" value="QQE73370.1"/>
    <property type="molecule type" value="Genomic_DNA"/>
</dbReference>
<evidence type="ECO:0000313" key="4">
    <source>
        <dbReference type="EMBL" id="QUO40544.1"/>
    </source>
</evidence>
<dbReference type="KEGG" id="bcop:JD108_15880"/>
<dbReference type="EMBL" id="CP073708">
    <property type="protein sequence ID" value="QUO40544.1"/>
    <property type="molecule type" value="Genomic_DNA"/>
</dbReference>
<dbReference type="Proteomes" id="UP000677234">
    <property type="component" value="Chromosome"/>
</dbReference>
<evidence type="ECO:0000313" key="2">
    <source>
        <dbReference type="EMBL" id="QQE73462.1"/>
    </source>
</evidence>
<evidence type="ECO:0000313" key="3">
    <source>
        <dbReference type="EMBL" id="QUO40451.1"/>
    </source>
</evidence>
<dbReference type="RefSeq" id="WP_198826996.1">
    <property type="nucleotide sequence ID" value="NZ_CP066308.1"/>
</dbReference>
<dbReference type="KEGG" id="bcop:JD108_16410"/>
<dbReference type="InterPro" id="IPR014199">
    <property type="entry name" value="Spore_YtxC"/>
</dbReference>
<name>A0A7T5EIW3_9BACL</name>
<protein>
    <submittedName>
        <fullName evidence="2 3">Sporulation protein YtxC</fullName>
    </submittedName>
</protein>
<dbReference type="Pfam" id="PF08812">
    <property type="entry name" value="YtxC"/>
    <property type="match status" value="1"/>
</dbReference>
<evidence type="ECO:0000313" key="6">
    <source>
        <dbReference type="Proteomes" id="UP000677234"/>
    </source>
</evidence>
<evidence type="ECO:0000313" key="5">
    <source>
        <dbReference type="Proteomes" id="UP000595847"/>
    </source>
</evidence>